<dbReference type="CDD" id="cd06554">
    <property type="entry name" value="ASCH_ASC-1_like"/>
    <property type="match status" value="1"/>
</dbReference>
<evidence type="ECO:0000313" key="4">
    <source>
        <dbReference type="Proteomes" id="UP000695007"/>
    </source>
</evidence>
<dbReference type="PANTHER" id="PTHR12963">
    <property type="entry name" value="THYROID RECEPTOR INTERACTING PROTEIN RELATED"/>
    <property type="match status" value="1"/>
</dbReference>
<dbReference type="Pfam" id="PF04266">
    <property type="entry name" value="ASCH"/>
    <property type="match status" value="1"/>
</dbReference>
<dbReference type="PANTHER" id="PTHR12963:SF4">
    <property type="entry name" value="ACTIVATING SIGNAL COINTEGRATOR 1"/>
    <property type="match status" value="1"/>
</dbReference>
<dbReference type="InterPro" id="IPR007374">
    <property type="entry name" value="ASCH_domain"/>
</dbReference>
<feature type="domain" description="Activating signal cointegrator 1 third" evidence="3">
    <location>
        <begin position="129"/>
        <end position="176"/>
    </location>
</feature>
<dbReference type="GeneID" id="105360173"/>
<dbReference type="InterPro" id="IPR056993">
    <property type="entry name" value="TRIP4_3rd_dom"/>
</dbReference>
<dbReference type="Pfam" id="PF06221">
    <property type="entry name" value="zf-C2HC5"/>
    <property type="match status" value="1"/>
</dbReference>
<evidence type="ECO:0000259" key="1">
    <source>
        <dbReference type="Pfam" id="PF04266"/>
    </source>
</evidence>
<evidence type="ECO:0000259" key="3">
    <source>
        <dbReference type="Pfam" id="PF23134"/>
    </source>
</evidence>
<dbReference type="InterPro" id="IPR015947">
    <property type="entry name" value="PUA-like_sf"/>
</dbReference>
<feature type="domain" description="ASCH" evidence="1">
    <location>
        <begin position="258"/>
        <end position="347"/>
    </location>
</feature>
<dbReference type="Pfam" id="PF23134">
    <property type="entry name" value="TRIP4_3rd"/>
    <property type="match status" value="1"/>
</dbReference>
<organism evidence="4 5">
    <name type="scientific">Ceratosolen solmsi marchali</name>
    <dbReference type="NCBI Taxonomy" id="326594"/>
    <lineage>
        <taxon>Eukaryota</taxon>
        <taxon>Metazoa</taxon>
        <taxon>Ecdysozoa</taxon>
        <taxon>Arthropoda</taxon>
        <taxon>Hexapoda</taxon>
        <taxon>Insecta</taxon>
        <taxon>Pterygota</taxon>
        <taxon>Neoptera</taxon>
        <taxon>Endopterygota</taxon>
        <taxon>Hymenoptera</taxon>
        <taxon>Apocrita</taxon>
        <taxon>Proctotrupomorpha</taxon>
        <taxon>Chalcidoidea</taxon>
        <taxon>Agaonidae</taxon>
        <taxon>Agaoninae</taxon>
        <taxon>Ceratosolen</taxon>
    </lineage>
</organism>
<evidence type="ECO:0000259" key="2">
    <source>
        <dbReference type="Pfam" id="PF06221"/>
    </source>
</evidence>
<evidence type="ECO:0000313" key="5">
    <source>
        <dbReference type="RefSeq" id="XP_011495293.1"/>
    </source>
</evidence>
<reference evidence="5" key="1">
    <citation type="submission" date="2025-08" db="UniProtKB">
        <authorList>
            <consortium name="RefSeq"/>
        </authorList>
    </citation>
    <scope>IDENTIFICATION</scope>
</reference>
<dbReference type="GO" id="GO:0180022">
    <property type="term" value="C:RQC-trigger complex"/>
    <property type="evidence" value="ECO:0007669"/>
    <property type="project" value="InterPro"/>
</dbReference>
<dbReference type="Gene3D" id="2.30.130.30">
    <property type="entry name" value="Hypothetical protein"/>
    <property type="match status" value="1"/>
</dbReference>
<dbReference type="InterPro" id="IPR039128">
    <property type="entry name" value="TRIP4-like"/>
</dbReference>
<dbReference type="GO" id="GO:0008270">
    <property type="term" value="F:zinc ion binding"/>
    <property type="evidence" value="ECO:0007669"/>
    <property type="project" value="InterPro"/>
</dbReference>
<protein>
    <submittedName>
        <fullName evidence="5">Activating signal cointegrator 1</fullName>
    </submittedName>
</protein>
<sequence length="405" mass="46891">MEKKKKSGSKSHRSKKYVKNKSTLSDLKIRNPCNCEATTHPLVNNCINCGRIVCLSEGPGPCFFCGNIVCYNNEPLLHLNLTEELNDQSKRSIENKSISEINSSKTLKLRDKLLEYDRDCASRTNVIDDECDYFQTNNKWLSKSEQEQWEKLAYEAHEQKHRSRLQKPISIDLTGKVQQTQEDFLLKNFEGLTTVPHKRESNIQPEGLHYNEYQSLEGATYVTTAKLPSSVTVKKNNFNLYRIQDREYLEMLDSGLCLSVHQPYASLIVTGIKKYEERTWYTPHRGRLWIASTSKEIDVEEIKFEEEACQSLHNEKIDFPKTYPVGCLIGCVNVTNVLSQEEYMELYPDRKTSSPYIFIFENFIELPIKYPIQGKHKIYKLDKVIHGAVLNCLEKMSMQMSKKVA</sequence>
<dbReference type="SUPFAM" id="SSF88697">
    <property type="entry name" value="PUA domain-like"/>
    <property type="match status" value="1"/>
</dbReference>
<accession>A0AAJ6VMU4</accession>
<dbReference type="GO" id="GO:0072344">
    <property type="term" value="P:rescue of stalled ribosome"/>
    <property type="evidence" value="ECO:0007669"/>
    <property type="project" value="InterPro"/>
</dbReference>
<dbReference type="AlphaFoldDB" id="A0AAJ6VMU4"/>
<dbReference type="KEGG" id="csol:105360173"/>
<proteinExistence type="predicted"/>
<feature type="domain" description="TRIP4/RQT4 C2HC5-type zinc finger" evidence="2">
    <location>
        <begin position="31"/>
        <end position="70"/>
    </location>
</feature>
<dbReference type="InterPro" id="IPR009349">
    <property type="entry name" value="TRIP4/RQT4_C2HC5_Znf"/>
</dbReference>
<dbReference type="RefSeq" id="XP_011495293.1">
    <property type="nucleotide sequence ID" value="XM_011496991.1"/>
</dbReference>
<keyword evidence="4" id="KW-1185">Reference proteome</keyword>
<dbReference type="Proteomes" id="UP000695007">
    <property type="component" value="Unplaced"/>
</dbReference>
<dbReference type="GO" id="GO:0005634">
    <property type="term" value="C:nucleus"/>
    <property type="evidence" value="ECO:0007669"/>
    <property type="project" value="InterPro"/>
</dbReference>
<name>A0AAJ6VMU4_9HYME</name>
<gene>
    <name evidence="5" type="primary">LOC105360173</name>
</gene>